<dbReference type="DNASU" id="4278144"/>
<dbReference type="Proteomes" id="UP000000684">
    <property type="component" value="Chromosome"/>
</dbReference>
<dbReference type="STRING" id="318167.Sfri_0446"/>
<evidence type="ECO:0000313" key="2">
    <source>
        <dbReference type="EMBL" id="ABI70308.1"/>
    </source>
</evidence>
<dbReference type="EMBL" id="CP000447">
    <property type="protein sequence ID" value="ABI70308.1"/>
    <property type="molecule type" value="Genomic_DNA"/>
</dbReference>
<dbReference type="PANTHER" id="PTHR38765">
    <property type="entry name" value="DUF484 DOMAIN-CONTAINING PROTEIN"/>
    <property type="match status" value="1"/>
</dbReference>
<dbReference type="PANTHER" id="PTHR38765:SF1">
    <property type="entry name" value="DUF484 DOMAIN-CONTAINING PROTEIN"/>
    <property type="match status" value="1"/>
</dbReference>
<accession>Q088K7</accession>
<evidence type="ECO:0008006" key="4">
    <source>
        <dbReference type="Google" id="ProtNLM"/>
    </source>
</evidence>
<organism evidence="2 3">
    <name type="scientific">Shewanella frigidimarina (strain NCIMB 400)</name>
    <dbReference type="NCBI Taxonomy" id="318167"/>
    <lineage>
        <taxon>Bacteria</taxon>
        <taxon>Pseudomonadati</taxon>
        <taxon>Pseudomonadota</taxon>
        <taxon>Gammaproteobacteria</taxon>
        <taxon>Alteromonadales</taxon>
        <taxon>Shewanellaceae</taxon>
        <taxon>Shewanella</taxon>
    </lineage>
</organism>
<dbReference type="Gene3D" id="3.30.450.40">
    <property type="match status" value="1"/>
</dbReference>
<name>Q088K7_SHEFN</name>
<sequence>MSDITSKVSLTNVAADNTVSSEQAKDINSIGQDLGIDMMASLQQAPFDEMLIREYLLDNPDFFNRYPELLVAMRVPHAERGAVSLVERRQELLRQRVSQLEEEITSLMNIATHNEKIFKFNTELSFKMLASQDLGELRLVLSEGLKNEFGFSHVRLITVHDIDSELAKIWRHRVQSGYYFGRLTQSESKRLFGSEVGSVALTKLSDENGQVIFAIASNDPTHFHPDMDSLLFSQLRRLLDHMLPKM</sequence>
<dbReference type="eggNOG" id="COG3159">
    <property type="taxonomic scope" value="Bacteria"/>
</dbReference>
<protein>
    <recommendedName>
        <fullName evidence="4">DUF484 domain-containing protein</fullName>
    </recommendedName>
</protein>
<keyword evidence="3" id="KW-1185">Reference proteome</keyword>
<dbReference type="InterPro" id="IPR029016">
    <property type="entry name" value="GAF-like_dom_sf"/>
</dbReference>
<evidence type="ECO:0000256" key="1">
    <source>
        <dbReference type="SAM" id="Coils"/>
    </source>
</evidence>
<dbReference type="KEGG" id="sfr:Sfri_0446"/>
<dbReference type="HOGENOM" id="CLU_073320_0_0_6"/>
<dbReference type="Pfam" id="PF04340">
    <property type="entry name" value="DUF484"/>
    <property type="match status" value="1"/>
</dbReference>
<proteinExistence type="predicted"/>
<feature type="coiled-coil region" evidence="1">
    <location>
        <begin position="83"/>
        <end position="110"/>
    </location>
</feature>
<keyword evidence="1" id="KW-0175">Coiled coil</keyword>
<reference evidence="2 3" key="1">
    <citation type="submission" date="2006-08" db="EMBL/GenBank/DDBJ databases">
        <title>Complete sequence of Shewanella frigidimarina NCIMB 400.</title>
        <authorList>
            <consortium name="US DOE Joint Genome Institute"/>
            <person name="Copeland A."/>
            <person name="Lucas S."/>
            <person name="Lapidus A."/>
            <person name="Barry K."/>
            <person name="Detter J.C."/>
            <person name="Glavina del Rio T."/>
            <person name="Hammon N."/>
            <person name="Israni S."/>
            <person name="Dalin E."/>
            <person name="Tice H."/>
            <person name="Pitluck S."/>
            <person name="Fredrickson J.K."/>
            <person name="Kolker E."/>
            <person name="McCuel L.A."/>
            <person name="DiChristina T."/>
            <person name="Nealson K.H."/>
            <person name="Newman D."/>
            <person name="Tiedje J.M."/>
            <person name="Zhou J."/>
            <person name="Romine M.F."/>
            <person name="Culley D.E."/>
            <person name="Serres M."/>
            <person name="Chertkov O."/>
            <person name="Brettin T."/>
            <person name="Bruce D."/>
            <person name="Han C."/>
            <person name="Tapia R."/>
            <person name="Gilna P."/>
            <person name="Schmutz J."/>
            <person name="Larimer F."/>
            <person name="Land M."/>
            <person name="Hauser L."/>
            <person name="Kyrpides N."/>
            <person name="Mikhailova N."/>
            <person name="Richardson P."/>
        </authorList>
    </citation>
    <scope>NUCLEOTIDE SEQUENCE [LARGE SCALE GENOMIC DNA]</scope>
    <source>
        <strain evidence="2 3">NCIMB 400</strain>
    </source>
</reference>
<dbReference type="AlphaFoldDB" id="Q088K7"/>
<dbReference type="InterPro" id="IPR007435">
    <property type="entry name" value="DUF484"/>
</dbReference>
<evidence type="ECO:0000313" key="3">
    <source>
        <dbReference type="Proteomes" id="UP000000684"/>
    </source>
</evidence>
<gene>
    <name evidence="2" type="ordered locus">Sfri_0446</name>
</gene>